<organism evidence="2">
    <name type="scientific">Leptographium piceaperdum</name>
    <dbReference type="NCBI Taxonomy" id="96400"/>
    <lineage>
        <taxon>Eukaryota</taxon>
        <taxon>Fungi</taxon>
        <taxon>Dikarya</taxon>
        <taxon>Ascomycota</taxon>
        <taxon>Pezizomycotina</taxon>
        <taxon>Sordariomycetes</taxon>
        <taxon>Sordariomycetidae</taxon>
        <taxon>Ophiostomatales</taxon>
        <taxon>Ophiostomataceae</taxon>
        <taxon>Leptographium</taxon>
    </lineage>
</organism>
<feature type="domain" description="Homing endonuclease LAGLIDADG" evidence="1">
    <location>
        <begin position="352"/>
        <end position="451"/>
    </location>
</feature>
<keyword evidence="2" id="KW-0540">Nuclease</keyword>
<keyword evidence="2" id="KW-0687">Ribonucleoprotein</keyword>
<keyword evidence="2" id="KW-0378">Hydrolase</keyword>
<dbReference type="PANTHER" id="PTHR36181">
    <property type="entry name" value="INTRON-ENCODED ENDONUCLEASE AI3-RELATED"/>
    <property type="match status" value="1"/>
</dbReference>
<dbReference type="InterPro" id="IPR027434">
    <property type="entry name" value="Homing_endonucl"/>
</dbReference>
<keyword evidence="2" id="KW-0255">Endonuclease</keyword>
<dbReference type="SUPFAM" id="SSF55608">
    <property type="entry name" value="Homing endonucleases"/>
    <property type="match status" value="2"/>
</dbReference>
<dbReference type="PANTHER" id="PTHR36181:SF4">
    <property type="entry name" value="LAGLIDADG ENDONUCLEASE"/>
    <property type="match status" value="1"/>
</dbReference>
<evidence type="ECO:0000313" key="2">
    <source>
        <dbReference type="EMBL" id="ACV41152.1"/>
    </source>
</evidence>
<feature type="domain" description="Homing endonuclease LAGLIDADG" evidence="1">
    <location>
        <begin position="190"/>
        <end position="290"/>
    </location>
</feature>
<protein>
    <submittedName>
        <fullName evidence="2">Ribosomal protein 3/homing endonuclease-like fusion protein</fullName>
    </submittedName>
</protein>
<evidence type="ECO:0000259" key="1">
    <source>
        <dbReference type="Pfam" id="PF00961"/>
    </source>
</evidence>
<dbReference type="GO" id="GO:0004519">
    <property type="term" value="F:endonuclease activity"/>
    <property type="evidence" value="ECO:0007669"/>
    <property type="project" value="UniProtKB-KW"/>
</dbReference>
<dbReference type="InterPro" id="IPR051289">
    <property type="entry name" value="LAGLIDADG_Endonuclease"/>
</dbReference>
<keyword evidence="2" id="KW-0689">Ribosomal protein</keyword>
<dbReference type="InterPro" id="IPR004860">
    <property type="entry name" value="LAGLIDADG_dom"/>
</dbReference>
<accession>C7SWE1</accession>
<dbReference type="Gene3D" id="3.10.28.10">
    <property type="entry name" value="Homing endonucleases"/>
    <property type="match status" value="2"/>
</dbReference>
<gene>
    <name evidence="2" type="primary">rps3/HEG fusion</name>
</gene>
<reference evidence="2" key="1">
    <citation type="journal article" date="2009" name="Mol. Biol. Evol.">
        <title>Genes within genes: multiple LAGLIDADG homing endonucleases target the ribosomal protein S3 gene encoded within an rnl group I intron of Ophiostoma and related taxa.</title>
        <authorList>
            <person name="Sethuraman J."/>
            <person name="Majer A."/>
            <person name="Friedrich N.C."/>
            <person name="Edgell D.R."/>
            <person name="Hausner G."/>
        </authorList>
    </citation>
    <scope>NUCLEOTIDE SEQUENCE</scope>
    <source>
        <strain evidence="2">WIN</strain>
    </source>
</reference>
<name>C7SWE1_9PEZI</name>
<dbReference type="GO" id="GO:0005739">
    <property type="term" value="C:mitochondrion"/>
    <property type="evidence" value="ECO:0007669"/>
    <property type="project" value="UniProtKB-ARBA"/>
</dbReference>
<keyword evidence="2" id="KW-0496">Mitochondrion</keyword>
<sequence length="481" mass="55287">MQKDTKFLNKSNIFIKNINNKYKLIPLNIKINFVGENKYFPSDFKEWTNNIYYFNSNYIKNFPVWWFGKSSFIWDKLSNSGNVLKSLVPSNTRKVICGWSNYSCMVISQWMNESEMDNRGSKSVLFNNLTVKEQRVKGSYCINGIQLRCTLVGFERNYQVKIPSNQIINKSIRYISNSATVTPLIDPWFITGFADAESSFVVSIKRNKKIKCGWNVVTRFQIALSQKDLALLERIKSYFKDAGNIYIKSDKVSVDWHVTSVKDLKIILDHFDKYPLKTEKLADYILFKEVFNIILTKQHLTVEGIQKIVAIRASINKGLYGELKAAFPNIIPVQRPKIDDRFIIDIQPWWVAGFTEGEGCFSVVVTNSPSTKSGFSASLIFQITQHSRDIVLMQNIIKFLGCGRIHKRSKEEAVDILVTKFSDLTEKVIPFFESIPLQGLKLKNFTDFSKAADIIKVKGHLTPKGLDKILQIKLGMNTRRI</sequence>
<dbReference type="GO" id="GO:0005840">
    <property type="term" value="C:ribosome"/>
    <property type="evidence" value="ECO:0007669"/>
    <property type="project" value="UniProtKB-KW"/>
</dbReference>
<dbReference type="Pfam" id="PF00961">
    <property type="entry name" value="LAGLIDADG_1"/>
    <property type="match status" value="2"/>
</dbReference>
<dbReference type="AlphaFoldDB" id="C7SWE1"/>
<proteinExistence type="predicted"/>
<dbReference type="REBASE" id="39144">
    <property type="entry name" value="I-GpiI"/>
</dbReference>
<dbReference type="EMBL" id="FJ717837">
    <property type="protein sequence ID" value="ACV41152.1"/>
    <property type="molecule type" value="Genomic_DNA"/>
</dbReference>
<dbReference type="FunFam" id="3.10.28.10:FF:000010">
    <property type="entry name" value="LAGLIDADG homing endonuclease I-LtrII"/>
    <property type="match status" value="1"/>
</dbReference>
<geneLocation type="mitochondrion" evidence="2"/>